<keyword evidence="2" id="KW-1185">Reference proteome</keyword>
<evidence type="ECO:0000313" key="1">
    <source>
        <dbReference type="EMBL" id="ERT09457.1"/>
    </source>
</evidence>
<evidence type="ECO:0000313" key="2">
    <source>
        <dbReference type="Proteomes" id="UP000017127"/>
    </source>
</evidence>
<organism evidence="1 2">
    <name type="scientific">Lyngbya aestuarii BL J</name>
    <dbReference type="NCBI Taxonomy" id="1348334"/>
    <lineage>
        <taxon>Bacteria</taxon>
        <taxon>Bacillati</taxon>
        <taxon>Cyanobacteriota</taxon>
        <taxon>Cyanophyceae</taxon>
        <taxon>Oscillatoriophycideae</taxon>
        <taxon>Oscillatoriales</taxon>
        <taxon>Microcoleaceae</taxon>
        <taxon>Lyngbya</taxon>
    </lineage>
</organism>
<proteinExistence type="predicted"/>
<dbReference type="Proteomes" id="UP000017127">
    <property type="component" value="Unassembled WGS sequence"/>
</dbReference>
<sequence>MVDGSFVFRHQEQSKNCFAPNEQSAYSPVNEWRSCCIY</sequence>
<reference evidence="1 2" key="1">
    <citation type="journal article" date="2013" name="Front. Microbiol.">
        <title>Comparative genomic analyses of the cyanobacterium, Lyngbya aestuarii BL J, a powerful hydrogen producer.</title>
        <authorList>
            <person name="Kothari A."/>
            <person name="Vaughn M."/>
            <person name="Garcia-Pichel F."/>
        </authorList>
    </citation>
    <scope>NUCLEOTIDE SEQUENCE [LARGE SCALE GENOMIC DNA]</scope>
    <source>
        <strain evidence="1 2">BL J</strain>
    </source>
</reference>
<dbReference type="AlphaFoldDB" id="U7QQC4"/>
<dbReference type="EMBL" id="AUZM01000003">
    <property type="protein sequence ID" value="ERT09457.1"/>
    <property type="molecule type" value="Genomic_DNA"/>
</dbReference>
<comment type="caution">
    <text evidence="1">The sequence shown here is derived from an EMBL/GenBank/DDBJ whole genome shotgun (WGS) entry which is preliminary data.</text>
</comment>
<gene>
    <name evidence="1" type="ORF">M595_0551</name>
</gene>
<accession>U7QQC4</accession>
<protein>
    <submittedName>
        <fullName evidence="1">Uncharacterized protein</fullName>
    </submittedName>
</protein>
<name>U7QQC4_9CYAN</name>